<dbReference type="EMBL" id="LCGF01000021">
    <property type="protein sequence ID" value="KKT10532.1"/>
    <property type="molecule type" value="Genomic_DNA"/>
</dbReference>
<dbReference type="AlphaFoldDB" id="A0A0G1GT37"/>
<name>A0A0G1GT37_UNCKA</name>
<reference evidence="1 2" key="1">
    <citation type="journal article" date="2015" name="Nature">
        <title>rRNA introns, odd ribosomes, and small enigmatic genomes across a large radiation of phyla.</title>
        <authorList>
            <person name="Brown C.T."/>
            <person name="Hug L.A."/>
            <person name="Thomas B.C."/>
            <person name="Sharon I."/>
            <person name="Castelle C.J."/>
            <person name="Singh A."/>
            <person name="Wilkins M.J."/>
            <person name="Williams K.H."/>
            <person name="Banfield J.F."/>
        </authorList>
    </citation>
    <scope>NUCLEOTIDE SEQUENCE [LARGE SCALE GENOMIC DNA]</scope>
</reference>
<evidence type="ECO:0000313" key="1">
    <source>
        <dbReference type="EMBL" id="KKT10532.1"/>
    </source>
</evidence>
<sequence length="172" mass="19663">MKIKIVNFFLSLLFKVDQKVRYRGKYGVLPVKITDTITTNILKFLIGTLGTDFVCKLGESGVNRFITLSCHSRNLKFIESICESDEILKCTSDREKVAILIDNALVRSGRKQRFGEIMQIHKNIEGKSVSEPLSLQDPKNINKIRADFGLSKSLEEHIKWANEQFENMKVPD</sequence>
<evidence type="ECO:0000313" key="2">
    <source>
        <dbReference type="Proteomes" id="UP000033910"/>
    </source>
</evidence>
<gene>
    <name evidence="1" type="ORF">UV89_C0021G0004</name>
</gene>
<comment type="caution">
    <text evidence="1">The sequence shown here is derived from an EMBL/GenBank/DDBJ whole genome shotgun (WGS) entry which is preliminary data.</text>
</comment>
<organism evidence="1 2">
    <name type="scientific">candidate division WWE3 bacterium GW2011_GWB2_43_22</name>
    <dbReference type="NCBI Taxonomy" id="1619118"/>
    <lineage>
        <taxon>Bacteria</taxon>
        <taxon>Katanobacteria</taxon>
    </lineage>
</organism>
<accession>A0A0G1GT37</accession>
<proteinExistence type="predicted"/>
<protein>
    <submittedName>
        <fullName evidence="1">Uncharacterized protein</fullName>
    </submittedName>
</protein>
<dbReference type="Proteomes" id="UP000033910">
    <property type="component" value="Unassembled WGS sequence"/>
</dbReference>